<dbReference type="Proteomes" id="UP000003755">
    <property type="component" value="Unassembled WGS sequence"/>
</dbReference>
<organism evidence="2 3">
    <name type="scientific">Blautia hansenii DSM 20583</name>
    <dbReference type="NCBI Taxonomy" id="537007"/>
    <lineage>
        <taxon>Bacteria</taxon>
        <taxon>Bacillati</taxon>
        <taxon>Bacillota</taxon>
        <taxon>Clostridia</taxon>
        <taxon>Lachnospirales</taxon>
        <taxon>Lachnospiraceae</taxon>
        <taxon>Blautia</taxon>
    </lineage>
</organism>
<dbReference type="STRING" id="537007.BLAHAN_04911"/>
<evidence type="ECO:0000313" key="3">
    <source>
        <dbReference type="Proteomes" id="UP000003755"/>
    </source>
</evidence>
<evidence type="ECO:0000256" key="1">
    <source>
        <dbReference type="SAM" id="MobiDB-lite"/>
    </source>
</evidence>
<feature type="compositionally biased region" description="Polar residues" evidence="1">
    <location>
        <begin position="1"/>
        <end position="10"/>
    </location>
</feature>
<dbReference type="AlphaFoldDB" id="C9L6A4"/>
<evidence type="ECO:0000313" key="2">
    <source>
        <dbReference type="EMBL" id="EEX22686.1"/>
    </source>
</evidence>
<dbReference type="EMBL" id="ABYU02000011">
    <property type="protein sequence ID" value="EEX22686.1"/>
    <property type="molecule type" value="Genomic_DNA"/>
</dbReference>
<dbReference type="eggNOG" id="ENOG5032KAG">
    <property type="taxonomic scope" value="Bacteria"/>
</dbReference>
<protein>
    <submittedName>
        <fullName evidence="2">Uncharacterized protein</fullName>
    </submittedName>
</protein>
<gene>
    <name evidence="2" type="ORF">BLAHAN_04911</name>
</gene>
<feature type="region of interest" description="Disordered" evidence="1">
    <location>
        <begin position="1"/>
        <end position="29"/>
    </location>
</feature>
<sequence length="111" mass="12295">MNNFHSQFNQETKKEEAAQKATSSWMDNPKLAGMDMSKLAMLNALAEQGSAKKTPQELLPFLMSAASTNKSKGVRFSPQEMEAIIQVLKAGKSPEEAARMDKILQMFKMLG</sequence>
<dbReference type="HOGENOM" id="CLU_179858_1_1_9"/>
<comment type="caution">
    <text evidence="2">The sequence shown here is derived from an EMBL/GenBank/DDBJ whole genome shotgun (WGS) entry which is preliminary data.</text>
</comment>
<keyword evidence="3" id="KW-1185">Reference proteome</keyword>
<accession>C9L6A4</accession>
<reference evidence="2" key="1">
    <citation type="submission" date="2009-09" db="EMBL/GenBank/DDBJ databases">
        <authorList>
            <person name="Weinstock G."/>
            <person name="Sodergren E."/>
            <person name="Clifton S."/>
            <person name="Fulton L."/>
            <person name="Fulton B."/>
            <person name="Courtney L."/>
            <person name="Fronick C."/>
            <person name="Harrison M."/>
            <person name="Strong C."/>
            <person name="Farmer C."/>
            <person name="Delahaunty K."/>
            <person name="Markovic C."/>
            <person name="Hall O."/>
            <person name="Minx P."/>
            <person name="Tomlinson C."/>
            <person name="Mitreva M."/>
            <person name="Nelson J."/>
            <person name="Hou S."/>
            <person name="Wollam A."/>
            <person name="Pepin K.H."/>
            <person name="Johnson M."/>
            <person name="Bhonagiri V."/>
            <person name="Nash W.E."/>
            <person name="Warren W."/>
            <person name="Chinwalla A."/>
            <person name="Mardis E.R."/>
            <person name="Wilson R.K."/>
        </authorList>
    </citation>
    <scope>NUCLEOTIDE SEQUENCE [LARGE SCALE GENOMIC DNA]</scope>
    <source>
        <strain evidence="2">DSM 20583</strain>
    </source>
</reference>
<dbReference type="RefSeq" id="WP_004222318.1">
    <property type="nucleotide sequence ID" value="NZ_CP022413.2"/>
</dbReference>
<proteinExistence type="predicted"/>
<name>C9L6A4_BLAHA</name>